<evidence type="ECO:0000313" key="10">
    <source>
        <dbReference type="Proteomes" id="UP001271007"/>
    </source>
</evidence>
<feature type="compositionally biased region" description="Polar residues" evidence="7">
    <location>
        <begin position="1"/>
        <end position="11"/>
    </location>
</feature>
<dbReference type="PROSITE" id="PS50118">
    <property type="entry name" value="HMG_BOX_2"/>
    <property type="match status" value="1"/>
</dbReference>
<gene>
    <name evidence="9" type="ORF">LTR09_007278</name>
</gene>
<evidence type="ECO:0000256" key="5">
    <source>
        <dbReference type="ARBA" id="ARBA00023242"/>
    </source>
</evidence>
<dbReference type="GO" id="GO:0005634">
    <property type="term" value="C:nucleus"/>
    <property type="evidence" value="ECO:0007669"/>
    <property type="project" value="UniProtKB-SubCell"/>
</dbReference>
<keyword evidence="5 6" id="KW-0539">Nucleus</keyword>
<dbReference type="Pfam" id="PF00505">
    <property type="entry name" value="HMG_box"/>
    <property type="match status" value="1"/>
</dbReference>
<feature type="compositionally biased region" description="Acidic residues" evidence="7">
    <location>
        <begin position="245"/>
        <end position="259"/>
    </location>
</feature>
<evidence type="ECO:0000256" key="7">
    <source>
        <dbReference type="SAM" id="MobiDB-lite"/>
    </source>
</evidence>
<dbReference type="Gene3D" id="1.10.30.10">
    <property type="entry name" value="High mobility group box domain"/>
    <property type="match status" value="1"/>
</dbReference>
<dbReference type="InterPro" id="IPR009071">
    <property type="entry name" value="HMG_box_dom"/>
</dbReference>
<comment type="subcellular location">
    <subcellularLocation>
        <location evidence="1">Nucleus</location>
    </subcellularLocation>
</comment>
<dbReference type="InterPro" id="IPR050917">
    <property type="entry name" value="SOX_TF"/>
</dbReference>
<keyword evidence="2" id="KW-0805">Transcription regulation</keyword>
<feature type="region of interest" description="Disordered" evidence="7">
    <location>
        <begin position="222"/>
        <end position="281"/>
    </location>
</feature>
<evidence type="ECO:0000313" key="9">
    <source>
        <dbReference type="EMBL" id="KAK3051623.1"/>
    </source>
</evidence>
<sequence>MVSSTMMTQGPSPDDEYGLDAIAQHNAIHSTEQFPPYEEDAKGLGIYNDDLFHDGQAYIHNPPTPRSGTASEGVRTRSGRSARRTDSPFSTSKSRVSKSPAPRSKKDKKPSKLDKSKTPKLTAPLSILTKDMEVPMKDMDGWVHRSAETRRKEVEKRNGYVTRPMNSFMLYRSCYAERTKQWCLQNNHQVVSSVSGESWPMEPEEVRNQFNEWAKLERANHAAAHPEYKFSPSKASSKRKKGEFSDDEDDASEVDGDPDGEYRGGSRSVRQKRMANHSAPPVAYLPSNVGFDSHPYYAQQQYEQQQYGYTSEPGRPLPSNVGYEQNGLVFNPQTGTYVHTTMQTHPQYNYMPTEDPRNSGNLRVSTPSSMTGVHQTLGGYGLPGTNIRTDDLFATTSRTGTPAMQAQYNSYGQPVYPQYQSYTPQPAYQTLPSQQQQQQMYEHAQYLQQASQPQAAIDPALAGVFDEAAGREQSYFDEAIGDLAGGDQYAGMEFFEEPASASQHMGHVWSRAELQ</sequence>
<dbReference type="EMBL" id="JAWDJX010000025">
    <property type="protein sequence ID" value="KAK3051623.1"/>
    <property type="molecule type" value="Genomic_DNA"/>
</dbReference>
<dbReference type="InterPro" id="IPR036910">
    <property type="entry name" value="HMG_box_dom_sf"/>
</dbReference>
<evidence type="ECO:0000256" key="3">
    <source>
        <dbReference type="ARBA" id="ARBA00023125"/>
    </source>
</evidence>
<feature type="region of interest" description="Disordered" evidence="7">
    <location>
        <begin position="1"/>
        <end position="42"/>
    </location>
</feature>
<evidence type="ECO:0000256" key="6">
    <source>
        <dbReference type="PROSITE-ProRule" id="PRU00267"/>
    </source>
</evidence>
<evidence type="ECO:0000256" key="4">
    <source>
        <dbReference type="ARBA" id="ARBA00023163"/>
    </source>
</evidence>
<keyword evidence="3 6" id="KW-0238">DNA-binding</keyword>
<evidence type="ECO:0000256" key="2">
    <source>
        <dbReference type="ARBA" id="ARBA00023015"/>
    </source>
</evidence>
<feature type="domain" description="HMG box" evidence="8">
    <location>
        <begin position="161"/>
        <end position="229"/>
    </location>
</feature>
<keyword evidence="4" id="KW-0804">Transcription</keyword>
<comment type="caution">
    <text evidence="9">The sequence shown here is derived from an EMBL/GenBank/DDBJ whole genome shotgun (WGS) entry which is preliminary data.</text>
</comment>
<protein>
    <recommendedName>
        <fullName evidence="8">HMG box domain-containing protein</fullName>
    </recommendedName>
</protein>
<proteinExistence type="predicted"/>
<evidence type="ECO:0000259" key="8">
    <source>
        <dbReference type="PROSITE" id="PS50118"/>
    </source>
</evidence>
<organism evidence="9 10">
    <name type="scientific">Extremus antarcticus</name>
    <dbReference type="NCBI Taxonomy" id="702011"/>
    <lineage>
        <taxon>Eukaryota</taxon>
        <taxon>Fungi</taxon>
        <taxon>Dikarya</taxon>
        <taxon>Ascomycota</taxon>
        <taxon>Pezizomycotina</taxon>
        <taxon>Dothideomycetes</taxon>
        <taxon>Dothideomycetidae</taxon>
        <taxon>Mycosphaerellales</taxon>
        <taxon>Extremaceae</taxon>
        <taxon>Extremus</taxon>
    </lineage>
</organism>
<evidence type="ECO:0000256" key="1">
    <source>
        <dbReference type="ARBA" id="ARBA00004123"/>
    </source>
</evidence>
<dbReference type="SUPFAM" id="SSF47095">
    <property type="entry name" value="HMG-box"/>
    <property type="match status" value="1"/>
</dbReference>
<dbReference type="PANTHER" id="PTHR45803">
    <property type="entry name" value="SOX100B"/>
    <property type="match status" value="1"/>
</dbReference>
<dbReference type="GO" id="GO:0000981">
    <property type="term" value="F:DNA-binding transcription factor activity, RNA polymerase II-specific"/>
    <property type="evidence" value="ECO:0007669"/>
    <property type="project" value="TreeGrafter"/>
</dbReference>
<accession>A0AAJ0GB67</accession>
<dbReference type="PANTHER" id="PTHR45803:SF5">
    <property type="entry name" value="SOX100B"/>
    <property type="match status" value="1"/>
</dbReference>
<feature type="DNA-binding region" description="HMG box" evidence="6">
    <location>
        <begin position="161"/>
        <end position="229"/>
    </location>
</feature>
<reference evidence="9" key="1">
    <citation type="submission" date="2023-04" db="EMBL/GenBank/DDBJ databases">
        <title>Black Yeasts Isolated from many extreme environments.</title>
        <authorList>
            <person name="Coleine C."/>
            <person name="Stajich J.E."/>
            <person name="Selbmann L."/>
        </authorList>
    </citation>
    <scope>NUCLEOTIDE SEQUENCE</scope>
    <source>
        <strain evidence="9">CCFEE 5312</strain>
    </source>
</reference>
<feature type="region of interest" description="Disordered" evidence="7">
    <location>
        <begin position="55"/>
        <end position="125"/>
    </location>
</feature>
<name>A0AAJ0GB67_9PEZI</name>
<dbReference type="CDD" id="cd01389">
    <property type="entry name" value="HMG-box_ROX1-like"/>
    <property type="match status" value="1"/>
</dbReference>
<dbReference type="Proteomes" id="UP001271007">
    <property type="component" value="Unassembled WGS sequence"/>
</dbReference>
<dbReference type="GO" id="GO:0000978">
    <property type="term" value="F:RNA polymerase II cis-regulatory region sequence-specific DNA binding"/>
    <property type="evidence" value="ECO:0007669"/>
    <property type="project" value="TreeGrafter"/>
</dbReference>
<keyword evidence="10" id="KW-1185">Reference proteome</keyword>
<dbReference type="AlphaFoldDB" id="A0AAJ0GB67"/>